<dbReference type="EMBL" id="QYUM01000003">
    <property type="protein sequence ID" value="RJF91613.1"/>
    <property type="molecule type" value="Genomic_DNA"/>
</dbReference>
<evidence type="ECO:0000313" key="3">
    <source>
        <dbReference type="Proteomes" id="UP000286100"/>
    </source>
</evidence>
<reference evidence="2 3" key="1">
    <citation type="submission" date="2018-09" db="EMBL/GenBank/DDBJ databases">
        <authorList>
            <person name="Zhu H."/>
        </authorList>
    </citation>
    <scope>NUCLEOTIDE SEQUENCE [LARGE SCALE GENOMIC DNA]</scope>
    <source>
        <strain evidence="2 3">K2R01-6</strain>
    </source>
</reference>
<comment type="caution">
    <text evidence="2">The sequence shown here is derived from an EMBL/GenBank/DDBJ whole genome shotgun (WGS) entry which is preliminary data.</text>
</comment>
<name>A0A418WNM6_9SPHN</name>
<evidence type="ECO:0000313" key="2">
    <source>
        <dbReference type="EMBL" id="RJF91613.1"/>
    </source>
</evidence>
<dbReference type="RefSeq" id="WP_119763919.1">
    <property type="nucleotide sequence ID" value="NZ_QYUM01000003.1"/>
</dbReference>
<proteinExistence type="inferred from homology"/>
<sequence>MLAFLSPAKTLDYKSVIPPLAETNPRFETESMILAGAASELSASRLQAIMDISENLAVLNVERFANFQNLPTRQALYAFAGDVYIGFEARSLGEDAVCFAQNHVRILSGLYGLLRPLDGIRPYRLEMGTRWAPAVGDLYSFWGNRIADLATADLAVLGSSTIINLASQEYWGAVKGRLPESVRVITIDFREIGPAGLRFNSFAAKRARGMMARYMCEHHLSDPEALKGFDSDGYAFDADESQGDLWRFVRR</sequence>
<dbReference type="InterPro" id="IPR005583">
    <property type="entry name" value="YaaA"/>
</dbReference>
<organism evidence="2 3">
    <name type="scientific">Sphingomonas cavernae</name>
    <dbReference type="NCBI Taxonomy" id="2320861"/>
    <lineage>
        <taxon>Bacteria</taxon>
        <taxon>Pseudomonadati</taxon>
        <taxon>Pseudomonadota</taxon>
        <taxon>Alphaproteobacteria</taxon>
        <taxon>Sphingomonadales</taxon>
        <taxon>Sphingomonadaceae</taxon>
        <taxon>Sphingomonas</taxon>
    </lineage>
</organism>
<evidence type="ECO:0000256" key="1">
    <source>
        <dbReference type="HAMAP-Rule" id="MF_00652"/>
    </source>
</evidence>
<dbReference type="PANTHER" id="PTHR30283">
    <property type="entry name" value="PEROXIDE STRESS RESPONSE PROTEIN YAAA"/>
    <property type="match status" value="1"/>
</dbReference>
<dbReference type="PANTHER" id="PTHR30283:SF4">
    <property type="entry name" value="PEROXIDE STRESS RESISTANCE PROTEIN YAAA"/>
    <property type="match status" value="1"/>
</dbReference>
<dbReference type="OrthoDB" id="9777133at2"/>
<dbReference type="Proteomes" id="UP000286100">
    <property type="component" value="Unassembled WGS sequence"/>
</dbReference>
<dbReference type="AlphaFoldDB" id="A0A418WNM6"/>
<dbReference type="GO" id="GO:0005829">
    <property type="term" value="C:cytosol"/>
    <property type="evidence" value="ECO:0007669"/>
    <property type="project" value="TreeGrafter"/>
</dbReference>
<keyword evidence="3" id="KW-1185">Reference proteome</keyword>
<comment type="similarity">
    <text evidence="1">Belongs to the UPF0246 family.</text>
</comment>
<dbReference type="Pfam" id="PF03883">
    <property type="entry name" value="H2O2_YaaD"/>
    <property type="match status" value="1"/>
</dbReference>
<gene>
    <name evidence="2" type="ORF">D3876_14770</name>
</gene>
<accession>A0A418WNM6</accession>
<protein>
    <recommendedName>
        <fullName evidence="1">UPF0246 protein D3876_14770</fullName>
    </recommendedName>
</protein>
<dbReference type="GO" id="GO:0033194">
    <property type="term" value="P:response to hydroperoxide"/>
    <property type="evidence" value="ECO:0007669"/>
    <property type="project" value="TreeGrafter"/>
</dbReference>
<dbReference type="HAMAP" id="MF_00652">
    <property type="entry name" value="UPF0246"/>
    <property type="match status" value="1"/>
</dbReference>